<name>A0A8S5QBJ8_9CAUD</name>
<reference evidence="1" key="1">
    <citation type="journal article" date="2021" name="Proc. Natl. Acad. Sci. U.S.A.">
        <title>A Catalog of Tens of Thousands of Viruses from Human Metagenomes Reveals Hidden Associations with Chronic Diseases.</title>
        <authorList>
            <person name="Tisza M.J."/>
            <person name="Buck C.B."/>
        </authorList>
    </citation>
    <scope>NUCLEOTIDE SEQUENCE</scope>
    <source>
        <strain evidence="1">Ctn7K25</strain>
    </source>
</reference>
<protein>
    <submittedName>
        <fullName evidence="1">Uncharacterized protein</fullName>
    </submittedName>
</protein>
<sequence>MVMQKENKTRRIIKRIFYSLFSFRKNIKQQRLIKLCIQETYDLMYSRIRGYWGDCINDDMRDNLCKFEQQYKQSSYDNIMRILNK</sequence>
<accession>A0A8S5QBJ8</accession>
<organism evidence="1">
    <name type="scientific">Podoviridae sp. ctn7K25</name>
    <dbReference type="NCBI Taxonomy" id="2825273"/>
    <lineage>
        <taxon>Viruses</taxon>
        <taxon>Duplodnaviria</taxon>
        <taxon>Heunggongvirae</taxon>
        <taxon>Uroviricota</taxon>
        <taxon>Caudoviricetes</taxon>
    </lineage>
</organism>
<dbReference type="EMBL" id="BK015629">
    <property type="protein sequence ID" value="DAE16694.1"/>
    <property type="molecule type" value="Genomic_DNA"/>
</dbReference>
<evidence type="ECO:0000313" key="1">
    <source>
        <dbReference type="EMBL" id="DAE16694.1"/>
    </source>
</evidence>
<proteinExistence type="predicted"/>